<protein>
    <recommendedName>
        <fullName evidence="2">Outer membrane protein beta-barrel domain-containing protein</fullName>
    </recommendedName>
</protein>
<reference evidence="1" key="1">
    <citation type="submission" date="2019-03" db="EMBL/GenBank/DDBJ databases">
        <title>Single cell metagenomics reveals metabolic interactions within the superorganism composed of flagellate Streblomastix strix and complex community of Bacteroidetes bacteria on its surface.</title>
        <authorList>
            <person name="Treitli S.C."/>
            <person name="Kolisko M."/>
            <person name="Husnik F."/>
            <person name="Keeling P."/>
            <person name="Hampl V."/>
        </authorList>
    </citation>
    <scope>NUCLEOTIDE SEQUENCE</scope>
    <source>
        <strain evidence="1">STM</strain>
    </source>
</reference>
<gene>
    <name evidence="1" type="ORF">EZS27_003850</name>
</gene>
<evidence type="ECO:0008006" key="2">
    <source>
        <dbReference type="Google" id="ProtNLM"/>
    </source>
</evidence>
<proteinExistence type="predicted"/>
<organism evidence="1">
    <name type="scientific">termite gut metagenome</name>
    <dbReference type="NCBI Taxonomy" id="433724"/>
    <lineage>
        <taxon>unclassified sequences</taxon>
        <taxon>metagenomes</taxon>
        <taxon>organismal metagenomes</taxon>
    </lineage>
</organism>
<accession>A0A5J4SRH5</accession>
<dbReference type="AlphaFoldDB" id="A0A5J4SRH5"/>
<evidence type="ECO:0000313" key="1">
    <source>
        <dbReference type="EMBL" id="KAA6348706.1"/>
    </source>
</evidence>
<name>A0A5J4SRH5_9ZZZZ</name>
<comment type="caution">
    <text evidence="1">The sequence shown here is derived from an EMBL/GenBank/DDBJ whole genome shotgun (WGS) entry which is preliminary data.</text>
</comment>
<dbReference type="EMBL" id="SNRY01000062">
    <property type="protein sequence ID" value="KAA6348706.1"/>
    <property type="molecule type" value="Genomic_DNA"/>
</dbReference>
<sequence length="308" mass="35514">MKRITLLLFVLIPIICMAQMNDLQDTTIYAGNRKLEIKEKEGKIKVKIYEQLINSGDTIENEQIFEGVYRNGQSTERRISIPIPFTKNKKASYQSSSFRNFNHHRPHIAGISLGYSQFGNRFLSGQANGPDLVMSKSWEWEITPFKTIFPLTRDNSLSLNSGLGIGYTSFRLDGNYGFRKVGTNTAILPPDEGQFYSQSRLRYNNFRIPLVLEWQKFANHRGPIFFSIGCEGEIRWKIASKVKYGDKHEKTLNNNLNVNPIGMNLLAQAGYNHYGFYFRYSTFSLFQKNKGPELYPFSIGVCRYWGNF</sequence>